<dbReference type="Proteomes" id="UP000193228">
    <property type="component" value="Unassembled WGS sequence"/>
</dbReference>
<keyword evidence="2" id="KW-1185">Reference proteome</keyword>
<organism evidence="1 2">
    <name type="scientific">Paraburkholderia susongensis</name>
    <dbReference type="NCBI Taxonomy" id="1515439"/>
    <lineage>
        <taxon>Bacteria</taxon>
        <taxon>Pseudomonadati</taxon>
        <taxon>Pseudomonadota</taxon>
        <taxon>Betaproteobacteria</taxon>
        <taxon>Burkholderiales</taxon>
        <taxon>Burkholderiaceae</taxon>
        <taxon>Paraburkholderia</taxon>
    </lineage>
</organism>
<sequence length="42" mass="4732">MPVTALRRSRHRGRQRPGFRLASYLPPLIASLLAENLCEAGR</sequence>
<protein>
    <submittedName>
        <fullName evidence="1">Uncharacterized protein</fullName>
    </submittedName>
</protein>
<evidence type="ECO:0000313" key="1">
    <source>
        <dbReference type="EMBL" id="SMG36298.1"/>
    </source>
</evidence>
<gene>
    <name evidence="1" type="ORF">SAMN06265784_103384</name>
</gene>
<proteinExistence type="predicted"/>
<accession>A0A1X7K6B9</accession>
<dbReference type="STRING" id="1515439.SAMN06265784_103384"/>
<reference evidence="2" key="1">
    <citation type="submission" date="2017-04" db="EMBL/GenBank/DDBJ databases">
        <authorList>
            <person name="Varghese N."/>
            <person name="Submissions S."/>
        </authorList>
    </citation>
    <scope>NUCLEOTIDE SEQUENCE [LARGE SCALE GENOMIC DNA]</scope>
    <source>
        <strain evidence="2">LMG 29540</strain>
    </source>
</reference>
<name>A0A1X7K6B9_9BURK</name>
<evidence type="ECO:0000313" key="2">
    <source>
        <dbReference type="Proteomes" id="UP000193228"/>
    </source>
</evidence>
<dbReference type="AlphaFoldDB" id="A0A1X7K6B9"/>
<dbReference type="EMBL" id="FXAT01000003">
    <property type="protein sequence ID" value="SMG36298.1"/>
    <property type="molecule type" value="Genomic_DNA"/>
</dbReference>